<dbReference type="SFLD" id="SFLDG01067">
    <property type="entry name" value="SPASM/twitch_domain_containing"/>
    <property type="match status" value="1"/>
</dbReference>
<dbReference type="OrthoDB" id="9782387at2"/>
<reference evidence="6 7" key="1">
    <citation type="submission" date="2016-10" db="EMBL/GenBank/DDBJ databases">
        <authorList>
            <person name="de Groot N.N."/>
        </authorList>
    </citation>
    <scope>NUCLEOTIDE SEQUENCE [LARGE SCALE GENOMIC DNA]</scope>
    <source>
        <strain evidence="6 7">DSM 18346</strain>
    </source>
</reference>
<keyword evidence="4" id="KW-0411">Iron-sulfur</keyword>
<dbReference type="Pfam" id="PF04055">
    <property type="entry name" value="Radical_SAM"/>
    <property type="match status" value="1"/>
</dbReference>
<dbReference type="RefSeq" id="WP_090550862.1">
    <property type="nucleotide sequence ID" value="NZ_FNFP01000001.1"/>
</dbReference>
<dbReference type="GO" id="GO:0016829">
    <property type="term" value="F:lyase activity"/>
    <property type="evidence" value="ECO:0007669"/>
    <property type="project" value="UniProtKB-KW"/>
</dbReference>
<evidence type="ECO:0000256" key="2">
    <source>
        <dbReference type="ARBA" id="ARBA00022723"/>
    </source>
</evidence>
<evidence type="ECO:0000256" key="3">
    <source>
        <dbReference type="ARBA" id="ARBA00023004"/>
    </source>
</evidence>
<dbReference type="STRING" id="393762.SAMN05660472_00906"/>
<evidence type="ECO:0000259" key="5">
    <source>
        <dbReference type="PROSITE" id="PS51918"/>
    </source>
</evidence>
<dbReference type="EMBL" id="FNFP01000001">
    <property type="protein sequence ID" value="SDK16205.1"/>
    <property type="molecule type" value="Genomic_DNA"/>
</dbReference>
<evidence type="ECO:0000256" key="1">
    <source>
        <dbReference type="ARBA" id="ARBA00022691"/>
    </source>
</evidence>
<organism evidence="6 7">
    <name type="scientific">Natronincola ferrireducens</name>
    <dbReference type="NCBI Taxonomy" id="393762"/>
    <lineage>
        <taxon>Bacteria</taxon>
        <taxon>Bacillati</taxon>
        <taxon>Bacillota</taxon>
        <taxon>Clostridia</taxon>
        <taxon>Peptostreptococcales</taxon>
        <taxon>Natronincolaceae</taxon>
        <taxon>Natronincola</taxon>
    </lineage>
</organism>
<dbReference type="NCBIfam" id="TIGR02495">
    <property type="entry name" value="NrdG2"/>
    <property type="match status" value="1"/>
</dbReference>
<accession>A0A1G8ZPB2</accession>
<dbReference type="InterPro" id="IPR012840">
    <property type="entry name" value="NrdG2"/>
</dbReference>
<protein>
    <submittedName>
        <fullName evidence="6">Pyruvate formate lyase activating enzyme</fullName>
    </submittedName>
</protein>
<sequence length="229" mass="26550">MKIIAMEKSSFIDYPGKICTMYFVALCNFKCGYCHNASIVKGEGEVIPEEEVFSFLEKRKKFIDAVCISGGEPTLYKELYDFIKKVKDKGFFIKLDTNGTNPQILKKLIDEKLIDYVAMDIKAPFHKYESVTQTKVDIESIKSSIDIIRSAPIDYEFRTTICRELLTKEDVLEMATYLKGSKRFYLQNFQDGDTVLAGRNQFHPYDVEVLKEIQRNLEGYFELCEVRNK</sequence>
<dbReference type="InterPro" id="IPR050377">
    <property type="entry name" value="Radical_SAM_PqqE_MftC-like"/>
</dbReference>
<evidence type="ECO:0000256" key="4">
    <source>
        <dbReference type="ARBA" id="ARBA00023014"/>
    </source>
</evidence>
<proteinExistence type="predicted"/>
<dbReference type="Gene3D" id="3.20.20.70">
    <property type="entry name" value="Aldolase class I"/>
    <property type="match status" value="1"/>
</dbReference>
<keyword evidence="6" id="KW-0670">Pyruvate</keyword>
<dbReference type="Proteomes" id="UP000198718">
    <property type="component" value="Unassembled WGS sequence"/>
</dbReference>
<dbReference type="PANTHER" id="PTHR11228">
    <property type="entry name" value="RADICAL SAM DOMAIN PROTEIN"/>
    <property type="match status" value="1"/>
</dbReference>
<keyword evidence="7" id="KW-1185">Reference proteome</keyword>
<dbReference type="SUPFAM" id="SSF102114">
    <property type="entry name" value="Radical SAM enzymes"/>
    <property type="match status" value="1"/>
</dbReference>
<evidence type="ECO:0000313" key="7">
    <source>
        <dbReference type="Proteomes" id="UP000198718"/>
    </source>
</evidence>
<dbReference type="PANTHER" id="PTHR11228:SF27">
    <property type="entry name" value="GLYCYL-RADICAL ENZYME ACTIVATING ENZYME MJ1227-RELATED"/>
    <property type="match status" value="1"/>
</dbReference>
<dbReference type="InterPro" id="IPR007197">
    <property type="entry name" value="rSAM"/>
</dbReference>
<dbReference type="CDD" id="cd01335">
    <property type="entry name" value="Radical_SAM"/>
    <property type="match status" value="1"/>
</dbReference>
<keyword evidence="2" id="KW-0479">Metal-binding</keyword>
<feature type="domain" description="Radical SAM core" evidence="5">
    <location>
        <begin position="13"/>
        <end position="229"/>
    </location>
</feature>
<name>A0A1G8ZPB2_9FIRM</name>
<dbReference type="PROSITE" id="PS51918">
    <property type="entry name" value="RADICAL_SAM"/>
    <property type="match status" value="1"/>
</dbReference>
<dbReference type="SFLD" id="SFLDG01094">
    <property type="entry name" value="Uncharacterised_Radical_SAM_Su"/>
    <property type="match status" value="1"/>
</dbReference>
<dbReference type="GO" id="GO:0051536">
    <property type="term" value="F:iron-sulfur cluster binding"/>
    <property type="evidence" value="ECO:0007669"/>
    <property type="project" value="UniProtKB-KW"/>
</dbReference>
<dbReference type="InterPro" id="IPR058240">
    <property type="entry name" value="rSAM_sf"/>
</dbReference>
<keyword evidence="1" id="KW-0949">S-adenosyl-L-methionine</keyword>
<dbReference type="GO" id="GO:0046872">
    <property type="term" value="F:metal ion binding"/>
    <property type="evidence" value="ECO:0007669"/>
    <property type="project" value="UniProtKB-KW"/>
</dbReference>
<keyword evidence="3" id="KW-0408">Iron</keyword>
<dbReference type="AlphaFoldDB" id="A0A1G8ZPB2"/>
<dbReference type="InterPro" id="IPR013785">
    <property type="entry name" value="Aldolase_TIM"/>
</dbReference>
<dbReference type="SFLD" id="SFLDS00029">
    <property type="entry name" value="Radical_SAM"/>
    <property type="match status" value="1"/>
</dbReference>
<evidence type="ECO:0000313" key="6">
    <source>
        <dbReference type="EMBL" id="SDK16205.1"/>
    </source>
</evidence>
<keyword evidence="6" id="KW-0456">Lyase</keyword>
<gene>
    <name evidence="6" type="ORF">SAMN05660472_00906</name>
</gene>